<evidence type="ECO:0000256" key="4">
    <source>
        <dbReference type="PROSITE-ProRule" id="PRU00175"/>
    </source>
</evidence>
<dbReference type="SUPFAM" id="SSF57850">
    <property type="entry name" value="RING/U-box"/>
    <property type="match status" value="1"/>
</dbReference>
<protein>
    <recommendedName>
        <fullName evidence="6">RING-type domain-containing protein</fullName>
    </recommendedName>
</protein>
<dbReference type="Gramene" id="GBG65256">
    <property type="protein sequence ID" value="GBG65256"/>
    <property type="gene ID" value="CBR_g50298"/>
</dbReference>
<comment type="caution">
    <text evidence="7">The sequence shown here is derived from an EMBL/GenBank/DDBJ whole genome shotgun (WGS) entry which is preliminary data.</text>
</comment>
<feature type="compositionally biased region" description="Polar residues" evidence="5">
    <location>
        <begin position="236"/>
        <end position="257"/>
    </location>
</feature>
<proteinExistence type="predicted"/>
<name>A0A388K5G6_CHABU</name>
<dbReference type="PANTHER" id="PTHR10131">
    <property type="entry name" value="TNF RECEPTOR ASSOCIATED FACTOR"/>
    <property type="match status" value="1"/>
</dbReference>
<dbReference type="PROSITE" id="PS00518">
    <property type="entry name" value="ZF_RING_1"/>
    <property type="match status" value="1"/>
</dbReference>
<feature type="region of interest" description="Disordered" evidence="5">
    <location>
        <begin position="226"/>
        <end position="272"/>
    </location>
</feature>
<dbReference type="AlphaFoldDB" id="A0A388K5G6"/>
<dbReference type="Proteomes" id="UP000265515">
    <property type="component" value="Unassembled WGS sequence"/>
</dbReference>
<evidence type="ECO:0000313" key="8">
    <source>
        <dbReference type="Proteomes" id="UP000265515"/>
    </source>
</evidence>
<reference evidence="7 8" key="1">
    <citation type="journal article" date="2018" name="Cell">
        <title>The Chara Genome: Secondary Complexity and Implications for Plant Terrestrialization.</title>
        <authorList>
            <person name="Nishiyama T."/>
            <person name="Sakayama H."/>
            <person name="Vries J.D."/>
            <person name="Buschmann H."/>
            <person name="Saint-Marcoux D."/>
            <person name="Ullrich K.K."/>
            <person name="Haas F.B."/>
            <person name="Vanderstraeten L."/>
            <person name="Becker D."/>
            <person name="Lang D."/>
            <person name="Vosolsobe S."/>
            <person name="Rombauts S."/>
            <person name="Wilhelmsson P.K.I."/>
            <person name="Janitza P."/>
            <person name="Kern R."/>
            <person name="Heyl A."/>
            <person name="Rumpler F."/>
            <person name="Villalobos L.I.A.C."/>
            <person name="Clay J.M."/>
            <person name="Skokan R."/>
            <person name="Toyoda A."/>
            <person name="Suzuki Y."/>
            <person name="Kagoshima H."/>
            <person name="Schijlen E."/>
            <person name="Tajeshwar N."/>
            <person name="Catarino B."/>
            <person name="Hetherington A.J."/>
            <person name="Saltykova A."/>
            <person name="Bonnot C."/>
            <person name="Breuninger H."/>
            <person name="Symeonidi A."/>
            <person name="Radhakrishnan G.V."/>
            <person name="Van Nieuwerburgh F."/>
            <person name="Deforce D."/>
            <person name="Chang C."/>
            <person name="Karol K.G."/>
            <person name="Hedrich R."/>
            <person name="Ulvskov P."/>
            <person name="Glockner G."/>
            <person name="Delwiche C.F."/>
            <person name="Petrasek J."/>
            <person name="Van de Peer Y."/>
            <person name="Friml J."/>
            <person name="Beilby M."/>
            <person name="Dolan L."/>
            <person name="Kohara Y."/>
            <person name="Sugano S."/>
            <person name="Fujiyama A."/>
            <person name="Delaux P.-M."/>
            <person name="Quint M."/>
            <person name="TheiBen G."/>
            <person name="Hagemann M."/>
            <person name="Harholt J."/>
            <person name="Dunand C."/>
            <person name="Zachgo S."/>
            <person name="Langdale J."/>
            <person name="Maumus F."/>
            <person name="Straeten D.V.D."/>
            <person name="Gould S.B."/>
            <person name="Rensing S.A."/>
        </authorList>
    </citation>
    <scope>NUCLEOTIDE SEQUENCE [LARGE SCALE GENOMIC DNA]</scope>
    <source>
        <strain evidence="7 8">S276</strain>
    </source>
</reference>
<feature type="domain" description="RING-type" evidence="6">
    <location>
        <begin position="81"/>
        <end position="119"/>
    </location>
</feature>
<dbReference type="InterPro" id="IPR013083">
    <property type="entry name" value="Znf_RING/FYVE/PHD"/>
</dbReference>
<dbReference type="Gene3D" id="3.30.40.10">
    <property type="entry name" value="Zinc/RING finger domain, C3HC4 (zinc finger)"/>
    <property type="match status" value="2"/>
</dbReference>
<dbReference type="SUPFAM" id="SSF49599">
    <property type="entry name" value="TRAF domain-like"/>
    <property type="match status" value="1"/>
</dbReference>
<keyword evidence="1" id="KW-0479">Metal-binding</keyword>
<evidence type="ECO:0000256" key="1">
    <source>
        <dbReference type="ARBA" id="ARBA00022723"/>
    </source>
</evidence>
<dbReference type="InterPro" id="IPR017907">
    <property type="entry name" value="Znf_RING_CS"/>
</dbReference>
<dbReference type="GO" id="GO:0008270">
    <property type="term" value="F:zinc ion binding"/>
    <property type="evidence" value="ECO:0007669"/>
    <property type="project" value="UniProtKB-KW"/>
</dbReference>
<evidence type="ECO:0000259" key="6">
    <source>
        <dbReference type="PROSITE" id="PS50089"/>
    </source>
</evidence>
<dbReference type="InterPro" id="IPR001841">
    <property type="entry name" value="Znf_RING"/>
</dbReference>
<dbReference type="Pfam" id="PF14634">
    <property type="entry name" value="zf-RING_5"/>
    <property type="match status" value="1"/>
</dbReference>
<evidence type="ECO:0000256" key="3">
    <source>
        <dbReference type="ARBA" id="ARBA00022833"/>
    </source>
</evidence>
<dbReference type="PROSITE" id="PS50089">
    <property type="entry name" value="ZF_RING_2"/>
    <property type="match status" value="1"/>
</dbReference>
<keyword evidence="3" id="KW-0862">Zinc</keyword>
<organism evidence="7 8">
    <name type="scientific">Chara braunii</name>
    <name type="common">Braun's stonewort</name>
    <dbReference type="NCBI Taxonomy" id="69332"/>
    <lineage>
        <taxon>Eukaryota</taxon>
        <taxon>Viridiplantae</taxon>
        <taxon>Streptophyta</taxon>
        <taxon>Charophyceae</taxon>
        <taxon>Charales</taxon>
        <taxon>Characeae</taxon>
        <taxon>Chara</taxon>
    </lineage>
</organism>
<keyword evidence="2 4" id="KW-0863">Zinc-finger</keyword>
<evidence type="ECO:0000256" key="2">
    <source>
        <dbReference type="ARBA" id="ARBA00022771"/>
    </source>
</evidence>
<gene>
    <name evidence="7" type="ORF">CBR_g50298</name>
</gene>
<dbReference type="EMBL" id="BFEA01000060">
    <property type="protein sequence ID" value="GBG65256.1"/>
    <property type="molecule type" value="Genomic_DNA"/>
</dbReference>
<accession>A0A388K5G6</accession>
<dbReference type="OrthoDB" id="1630758at2759"/>
<keyword evidence="8" id="KW-1185">Reference proteome</keyword>
<evidence type="ECO:0000256" key="5">
    <source>
        <dbReference type="SAM" id="MobiDB-lite"/>
    </source>
</evidence>
<dbReference type="PANTHER" id="PTHR10131:SF94">
    <property type="entry name" value="TNF RECEPTOR-ASSOCIATED FACTOR 4"/>
    <property type="match status" value="1"/>
</dbReference>
<sequence length="377" mass="41628">MMQRDRLRFTDGIDQVLRASIFQFHYEARARDGRENGELRTSFEEVGIGLLQSEQQMRAPYVTELSTVPVPKELLCRKRKCNRVMLDAAIVRPCGHIICEQCLRDALMPPKKQQCPICNVSLSRRTVNEDGEPIPSTQMREQISNLKMKCPFTLSYAVASNKFVDLECVFPGSTGDVVVCGPVRLADLEEHVLTCSHRPVRCVNQGCGEPFRSEHLAAHESMYHTNMSFSSSPSPEGQSANPASDQAQRQPNVTNRSRIADASPARGGEARTEGLADVVVPSLRPCPHHAAGCSAKLPEAALAAHVRTCTYSSENRQRGGWFLTVCCFSRARTGSQNRPSNKNASGPSGSFWDFIKRLYAACCAGSPHAQGGEEHWH</sequence>
<evidence type="ECO:0000313" key="7">
    <source>
        <dbReference type="EMBL" id="GBG65256.1"/>
    </source>
</evidence>